<dbReference type="AlphaFoldDB" id="A0A6J7VEU8"/>
<feature type="domain" description="Ribosome recycling factor" evidence="4">
    <location>
        <begin position="59"/>
        <end position="221"/>
    </location>
</feature>
<feature type="compositionally biased region" description="Basic and acidic residues" evidence="3">
    <location>
        <begin position="173"/>
        <end position="188"/>
    </location>
</feature>
<evidence type="ECO:0000313" key="5">
    <source>
        <dbReference type="EMBL" id="CAB4333418.1"/>
    </source>
</evidence>
<sequence>MCVRYLRAVRSVLSSVEAVVGVPVAFVDFSWSVLMTSEMADLLLAETVDKMKKVVVHTRADFASIRTGRAAPALVEKILVDYYGSEVPLQQIAGFNVPEARQLLITPYDKGAIGAIERALQQSDLGLNPSNDGISIRLTFPPLTGERRKELVKVVKNMAEEGKVSLRNQRRSTRQELEALEKSADLSKDELERAEKELDKIIHTQEAEISDALGAKETELMED</sequence>
<evidence type="ECO:0000259" key="4">
    <source>
        <dbReference type="Pfam" id="PF01765"/>
    </source>
</evidence>
<dbReference type="PANTHER" id="PTHR20982">
    <property type="entry name" value="RIBOSOME RECYCLING FACTOR"/>
    <property type="match status" value="1"/>
</dbReference>
<evidence type="ECO:0000256" key="2">
    <source>
        <dbReference type="ARBA" id="ARBA00022917"/>
    </source>
</evidence>
<dbReference type="GO" id="GO:0006412">
    <property type="term" value="P:translation"/>
    <property type="evidence" value="ECO:0007669"/>
    <property type="project" value="UniProtKB-KW"/>
</dbReference>
<dbReference type="Pfam" id="PF01765">
    <property type="entry name" value="RRF"/>
    <property type="match status" value="1"/>
</dbReference>
<evidence type="ECO:0000256" key="3">
    <source>
        <dbReference type="SAM" id="MobiDB-lite"/>
    </source>
</evidence>
<dbReference type="FunFam" id="3.30.1360.40:FF:000001">
    <property type="entry name" value="Ribosome-recycling factor"/>
    <property type="match status" value="1"/>
</dbReference>
<dbReference type="EMBL" id="CAEZTY010000034">
    <property type="protein sequence ID" value="CAB4586429.1"/>
    <property type="molecule type" value="Genomic_DNA"/>
</dbReference>
<dbReference type="PANTHER" id="PTHR20982:SF3">
    <property type="entry name" value="MITOCHONDRIAL RIBOSOME RECYCLING FACTOR PSEUDO 1"/>
    <property type="match status" value="1"/>
</dbReference>
<protein>
    <submittedName>
        <fullName evidence="7">Unannotated protein</fullName>
    </submittedName>
</protein>
<dbReference type="InterPro" id="IPR023584">
    <property type="entry name" value="Ribosome_recyc_fac_dom"/>
</dbReference>
<dbReference type="GO" id="GO:0043023">
    <property type="term" value="F:ribosomal large subunit binding"/>
    <property type="evidence" value="ECO:0007669"/>
    <property type="project" value="TreeGrafter"/>
</dbReference>
<dbReference type="InterPro" id="IPR036191">
    <property type="entry name" value="RRF_sf"/>
</dbReference>
<dbReference type="CDD" id="cd00520">
    <property type="entry name" value="RRF"/>
    <property type="match status" value="1"/>
</dbReference>
<dbReference type="SUPFAM" id="SSF55194">
    <property type="entry name" value="Ribosome recycling factor, RRF"/>
    <property type="match status" value="1"/>
</dbReference>
<evidence type="ECO:0000256" key="1">
    <source>
        <dbReference type="ARBA" id="ARBA00005912"/>
    </source>
</evidence>
<evidence type="ECO:0000313" key="7">
    <source>
        <dbReference type="EMBL" id="CAB5077125.1"/>
    </source>
</evidence>
<gene>
    <name evidence="6" type="ORF">UFOPK1762_01034</name>
    <name evidence="5" type="ORF">UFOPK3331_00390</name>
    <name evidence="7" type="ORF">UFOPK4371_00945</name>
</gene>
<organism evidence="7">
    <name type="scientific">freshwater metagenome</name>
    <dbReference type="NCBI Taxonomy" id="449393"/>
    <lineage>
        <taxon>unclassified sequences</taxon>
        <taxon>metagenomes</taxon>
        <taxon>ecological metagenomes</taxon>
    </lineage>
</organism>
<dbReference type="InterPro" id="IPR002661">
    <property type="entry name" value="Ribosome_recyc_fac"/>
</dbReference>
<feature type="region of interest" description="Disordered" evidence="3">
    <location>
        <begin position="168"/>
        <end position="188"/>
    </location>
</feature>
<dbReference type="HAMAP" id="MF_00040">
    <property type="entry name" value="RRF"/>
    <property type="match status" value="1"/>
</dbReference>
<dbReference type="NCBIfam" id="TIGR00496">
    <property type="entry name" value="frr"/>
    <property type="match status" value="1"/>
</dbReference>
<dbReference type="Gene3D" id="1.10.132.20">
    <property type="entry name" value="Ribosome-recycling factor"/>
    <property type="match status" value="1"/>
</dbReference>
<comment type="similarity">
    <text evidence="1">Belongs to the RRF family.</text>
</comment>
<name>A0A6J7VEU8_9ZZZZ</name>
<dbReference type="Gene3D" id="3.30.1360.40">
    <property type="match status" value="1"/>
</dbReference>
<reference evidence="7" key="1">
    <citation type="submission" date="2020-05" db="EMBL/GenBank/DDBJ databases">
        <authorList>
            <person name="Chiriac C."/>
            <person name="Salcher M."/>
            <person name="Ghai R."/>
            <person name="Kavagutti S V."/>
        </authorList>
    </citation>
    <scope>NUCLEOTIDE SEQUENCE</scope>
</reference>
<keyword evidence="2" id="KW-0648">Protein biosynthesis</keyword>
<evidence type="ECO:0000313" key="6">
    <source>
        <dbReference type="EMBL" id="CAB4586429.1"/>
    </source>
</evidence>
<dbReference type="EMBL" id="CAESAL010000008">
    <property type="protein sequence ID" value="CAB4333418.1"/>
    <property type="molecule type" value="Genomic_DNA"/>
</dbReference>
<proteinExistence type="inferred from homology"/>
<accession>A0A6J7VEU8</accession>
<dbReference type="EMBL" id="CAFBRD010000045">
    <property type="protein sequence ID" value="CAB5077125.1"/>
    <property type="molecule type" value="Genomic_DNA"/>
</dbReference>